<reference evidence="15 16" key="1">
    <citation type="submission" date="2018-06" db="EMBL/GenBank/DDBJ databases">
        <authorList>
            <consortium name="Pathogen Informatics"/>
            <person name="Doyle S."/>
        </authorList>
    </citation>
    <scope>NUCLEOTIDE SEQUENCE [LARGE SCALE GENOMIC DNA]</scope>
    <source>
        <strain evidence="15 16">NCTC13337</strain>
    </source>
</reference>
<dbReference type="InterPro" id="IPR027417">
    <property type="entry name" value="P-loop_NTPase"/>
</dbReference>
<dbReference type="PANTHER" id="PTHR43356:SF3">
    <property type="entry name" value="PHOSPHATE ACETYLTRANSFERASE"/>
    <property type="match status" value="1"/>
</dbReference>
<dbReference type="Proteomes" id="UP000254601">
    <property type="component" value="Unassembled WGS sequence"/>
</dbReference>
<evidence type="ECO:0000256" key="12">
    <source>
        <dbReference type="PIRNR" id="PIRNR006107"/>
    </source>
</evidence>
<keyword evidence="9 12" id="KW-0808">Transferase</keyword>
<comment type="pathway">
    <text evidence="2 12">Metabolic intermediate biosynthesis; acetyl-CoA biosynthesis; acetyl-CoA from acetate: step 2/2.</text>
</comment>
<dbReference type="Pfam" id="PF01515">
    <property type="entry name" value="PTA_PTB"/>
    <property type="match status" value="1"/>
</dbReference>
<dbReference type="NCBIfam" id="NF004167">
    <property type="entry name" value="PRK05632.1"/>
    <property type="match status" value="1"/>
</dbReference>
<dbReference type="InterPro" id="IPR042112">
    <property type="entry name" value="P_AcTrfase_dom2"/>
</dbReference>
<dbReference type="UniPathway" id="UPA00340">
    <property type="reaction ID" value="UER00459"/>
</dbReference>
<dbReference type="InterPro" id="IPR028979">
    <property type="entry name" value="Ser_kin/Pase_Hpr-like_N_sf"/>
</dbReference>
<dbReference type="RefSeq" id="WP_072575991.1">
    <property type="nucleotide sequence ID" value="NZ_LWHB01000041.1"/>
</dbReference>
<gene>
    <name evidence="15" type="primary">pta</name>
    <name evidence="15" type="ORF">NCTC13337_02277</name>
</gene>
<evidence type="ECO:0000313" key="15">
    <source>
        <dbReference type="EMBL" id="SUO97222.1"/>
    </source>
</evidence>
<evidence type="ECO:0000256" key="11">
    <source>
        <dbReference type="ARBA" id="ARBA00031108"/>
    </source>
</evidence>
<dbReference type="Gene3D" id="3.40.50.10950">
    <property type="match status" value="1"/>
</dbReference>
<dbReference type="FunFam" id="3.40.50.10750:FF:000001">
    <property type="entry name" value="Phosphate acetyltransferase"/>
    <property type="match status" value="1"/>
</dbReference>
<feature type="domain" description="Phosphate acetyl/butaryl transferase" evidence="13">
    <location>
        <begin position="371"/>
        <end position="686"/>
    </location>
</feature>
<dbReference type="OrthoDB" id="9808984at2"/>
<evidence type="ECO:0000259" key="14">
    <source>
        <dbReference type="Pfam" id="PF07085"/>
    </source>
</evidence>
<dbReference type="EMBL" id="UHIC01000001">
    <property type="protein sequence ID" value="SUO97222.1"/>
    <property type="molecule type" value="Genomic_DNA"/>
</dbReference>
<dbReference type="PIRSF" id="PIRSF006107">
    <property type="entry name" value="PhpActrans_proteobac"/>
    <property type="match status" value="1"/>
</dbReference>
<comment type="function">
    <text evidence="12">Involved in acetate metabolism.</text>
</comment>
<dbReference type="GO" id="GO:0006085">
    <property type="term" value="P:acetyl-CoA biosynthetic process"/>
    <property type="evidence" value="ECO:0007669"/>
    <property type="project" value="UniProtKB-UniPathway"/>
</dbReference>
<evidence type="ECO:0000256" key="7">
    <source>
        <dbReference type="ARBA" id="ARBA00021528"/>
    </source>
</evidence>
<dbReference type="InterPro" id="IPR016475">
    <property type="entry name" value="P-Actrans_bac"/>
</dbReference>
<dbReference type="PANTHER" id="PTHR43356">
    <property type="entry name" value="PHOSPHATE ACETYLTRANSFERASE"/>
    <property type="match status" value="1"/>
</dbReference>
<comment type="catalytic activity">
    <reaction evidence="12">
        <text>acetyl-CoA + phosphate = acetyl phosphate + CoA</text>
        <dbReference type="Rhea" id="RHEA:19521"/>
        <dbReference type="ChEBI" id="CHEBI:22191"/>
        <dbReference type="ChEBI" id="CHEBI:43474"/>
        <dbReference type="ChEBI" id="CHEBI:57287"/>
        <dbReference type="ChEBI" id="CHEBI:57288"/>
        <dbReference type="EC" id="2.3.1.8"/>
    </reaction>
</comment>
<dbReference type="Gene3D" id="3.40.50.300">
    <property type="entry name" value="P-loop containing nucleotide triphosphate hydrolases"/>
    <property type="match status" value="1"/>
</dbReference>
<feature type="domain" description="DRTGG" evidence="14">
    <location>
        <begin position="213"/>
        <end position="323"/>
    </location>
</feature>
<evidence type="ECO:0000256" key="10">
    <source>
        <dbReference type="ARBA" id="ARBA00023315"/>
    </source>
</evidence>
<evidence type="ECO:0000256" key="9">
    <source>
        <dbReference type="ARBA" id="ARBA00022679"/>
    </source>
</evidence>
<comment type="subunit">
    <text evidence="5">Homohexamer.</text>
</comment>
<evidence type="ECO:0000256" key="2">
    <source>
        <dbReference type="ARBA" id="ARBA00004989"/>
    </source>
</evidence>
<accession>A0A380MY50</accession>
<keyword evidence="8 12" id="KW-0963">Cytoplasm</keyword>
<dbReference type="InterPro" id="IPR004614">
    <property type="entry name" value="P_AcTrfase"/>
</dbReference>
<dbReference type="Gene3D" id="3.40.50.10750">
    <property type="entry name" value="Isocitrate/Isopropylmalate dehydrogenase-like"/>
    <property type="match status" value="1"/>
</dbReference>
<dbReference type="SUPFAM" id="SSF53659">
    <property type="entry name" value="Isocitrate/Isopropylmalate dehydrogenase-like"/>
    <property type="match status" value="1"/>
</dbReference>
<evidence type="ECO:0000256" key="5">
    <source>
        <dbReference type="ARBA" id="ARBA00011643"/>
    </source>
</evidence>
<dbReference type="GO" id="GO:0005737">
    <property type="term" value="C:cytoplasm"/>
    <property type="evidence" value="ECO:0007669"/>
    <property type="project" value="UniProtKB-SubCell"/>
</dbReference>
<sequence>MTKTVLVVGTHAGVGLTSAVMGIFHALDQKGVKVGFFKPVLQYAEGLTTDLSYDLMARYVRGQSQPLSPEAVQKALDTHSLDELMELLIQRFEAAKGDADIVILEGLLESSNVPYASQLNQAVARALDADVIIVASAKIDSAVRLENQIDFVAEEFGGYRKKHLLGAVINHVGIENGLTAEAVRQLGNFAQGNFRLLGMVPEKLELSAPRVSDLQKHLNATVLFAGEMAQRRVQEFVMFARTVPNATKYLIPNNCIFCPGDRDDALMAVTISASAGTQLAALVLTGPTEPSKTVFDLCRPLLEKSGLPLLHIDSSSWGLVDKMKGFNRYLPVDDEERIRLTQEFFAEHIGSDWAQDYLLTMRESVLSPASFRYQLVKQAIAAGKTIVLPEGDEPRTVVAAAQVAARKMAKCVLLAEPESVKRVAEQQGVELGEGIVIINPADVRENYVARLIELRAKKGMTESIAREQLEDNVMLGTMMLEAGEVDGLVSGAVHTTANTMRPPLQIIKTAPGAKMVSSVFFMCLPDKVMVYGDCAIVPKPDADELAQIAIQSNDTAKAFGISPKVAMISYSTGSSGSGEEVEKVKAATDKVRELRPDIIVDGPLQYDAAAVASVAASKAPNSPVAGQATVFVFPDLNTGNTTYKAVQRSANAVSMGPVLQGMRKPVNDLSRGALIDDIIYTIAITAVQAAQNDA</sequence>
<dbReference type="SUPFAM" id="SSF52540">
    <property type="entry name" value="P-loop containing nucleoside triphosphate hydrolases"/>
    <property type="match status" value="1"/>
</dbReference>
<comment type="subcellular location">
    <subcellularLocation>
        <location evidence="1 12">Cytoplasm</location>
    </subcellularLocation>
</comment>
<dbReference type="InterPro" id="IPR002505">
    <property type="entry name" value="PTA_PTB"/>
</dbReference>
<protein>
    <recommendedName>
        <fullName evidence="7 12">Phosphate acetyltransferase</fullName>
        <ecNumber evidence="6 12">2.3.1.8</ecNumber>
    </recommendedName>
    <alternativeName>
        <fullName evidence="11 12">Phosphotransacetylase</fullName>
    </alternativeName>
</protein>
<comment type="domain">
    <text evidence="12">The N-terminal region seems to be important for proper quaternary structure. The C-terminal region contains the substrate-binding site.</text>
</comment>
<dbReference type="InterPro" id="IPR050500">
    <property type="entry name" value="Phos_Acetyltrans/Butyryltrans"/>
</dbReference>
<dbReference type="NCBIfam" id="TIGR00651">
    <property type="entry name" value="pta"/>
    <property type="match status" value="1"/>
</dbReference>
<comment type="similarity">
    <text evidence="3 12">In the C-terminal section; belongs to the phosphate acetyltransferase and butyryltransferase family.</text>
</comment>
<dbReference type="Gene3D" id="3.40.1390.20">
    <property type="entry name" value="HprK N-terminal domain-like"/>
    <property type="match status" value="1"/>
</dbReference>
<organism evidence="15 16">
    <name type="scientific">Suttonella ornithocola</name>
    <dbReference type="NCBI Taxonomy" id="279832"/>
    <lineage>
        <taxon>Bacteria</taxon>
        <taxon>Pseudomonadati</taxon>
        <taxon>Pseudomonadota</taxon>
        <taxon>Gammaproteobacteria</taxon>
        <taxon>Cardiobacteriales</taxon>
        <taxon>Cardiobacteriaceae</taxon>
        <taxon>Suttonella</taxon>
    </lineage>
</organism>
<evidence type="ECO:0000259" key="13">
    <source>
        <dbReference type="Pfam" id="PF01515"/>
    </source>
</evidence>
<dbReference type="EC" id="2.3.1.8" evidence="6 12"/>
<dbReference type="NCBIfam" id="NF007233">
    <property type="entry name" value="PRK09653.1"/>
    <property type="match status" value="1"/>
</dbReference>
<dbReference type="GO" id="GO:0008959">
    <property type="term" value="F:phosphate acetyltransferase activity"/>
    <property type="evidence" value="ECO:0007669"/>
    <property type="project" value="UniProtKB-EC"/>
</dbReference>
<dbReference type="InterPro" id="IPR010766">
    <property type="entry name" value="DRTGG"/>
</dbReference>
<keyword evidence="10 12" id="KW-0012">Acyltransferase</keyword>
<evidence type="ECO:0000256" key="3">
    <source>
        <dbReference type="ARBA" id="ARBA00008756"/>
    </source>
</evidence>
<evidence type="ECO:0000256" key="4">
    <source>
        <dbReference type="ARBA" id="ARBA00009786"/>
    </source>
</evidence>
<dbReference type="AlphaFoldDB" id="A0A380MY50"/>
<dbReference type="SUPFAM" id="SSF75138">
    <property type="entry name" value="HprK N-terminal domain-like"/>
    <property type="match status" value="1"/>
</dbReference>
<proteinExistence type="inferred from homology"/>
<comment type="similarity">
    <text evidence="4 12">In the N-terminal section; belongs to the CobB/CobQ family.</text>
</comment>
<dbReference type="CDD" id="cd03109">
    <property type="entry name" value="DTBS"/>
    <property type="match status" value="1"/>
</dbReference>
<evidence type="ECO:0000256" key="1">
    <source>
        <dbReference type="ARBA" id="ARBA00004496"/>
    </source>
</evidence>
<dbReference type="Pfam" id="PF07085">
    <property type="entry name" value="DRTGG"/>
    <property type="match status" value="1"/>
</dbReference>
<name>A0A380MY50_9GAMM</name>
<dbReference type="InterPro" id="IPR042113">
    <property type="entry name" value="P_AcTrfase_dom1"/>
</dbReference>
<dbReference type="Pfam" id="PF13500">
    <property type="entry name" value="AAA_26"/>
    <property type="match status" value="1"/>
</dbReference>
<evidence type="ECO:0000256" key="6">
    <source>
        <dbReference type="ARBA" id="ARBA00012707"/>
    </source>
</evidence>
<keyword evidence="16" id="KW-1185">Reference proteome</keyword>
<evidence type="ECO:0000313" key="16">
    <source>
        <dbReference type="Proteomes" id="UP000254601"/>
    </source>
</evidence>
<evidence type="ECO:0000256" key="8">
    <source>
        <dbReference type="ARBA" id="ARBA00022490"/>
    </source>
</evidence>